<dbReference type="PANTHER" id="PTHR44196">
    <property type="entry name" value="DEHYDROGENASE/REDUCTASE SDR FAMILY MEMBER 7B"/>
    <property type="match status" value="1"/>
</dbReference>
<dbReference type="Gene3D" id="3.40.50.720">
    <property type="entry name" value="NAD(P)-binding Rossmann-like Domain"/>
    <property type="match status" value="1"/>
</dbReference>
<comment type="similarity">
    <text evidence="1">Belongs to the short-chain dehydrogenases/reductases (SDR) family.</text>
</comment>
<sequence length="267" mass="29284">MSQKLAFITGASNGIGFEIAKMFAKNHYDVVAVARNPEKLEHACEELRRYGGQVHAFPADLSHYDEIERLKKRVDDAGLVIDALIINAGQGLGGRFIGGTELAKELQLIRLNVDAYVHLSKLFLPDMIARGEGQVLMTSSVSGTAPIPFEAIYGATKAFVNSFFWAIRNELKGTGLKMTLLMPGATETNFFKNAGQADTTVGAKQKTNPAEVAERAWYALMSGHEYVYGDDEAEWEGDILNRMQGESQKAQRHRIISEPGSATKKSS</sequence>
<dbReference type="EMBL" id="PJZH01000006">
    <property type="protein sequence ID" value="PLR36475.1"/>
    <property type="molecule type" value="Genomic_DNA"/>
</dbReference>
<dbReference type="AlphaFoldDB" id="A0A2N5E5N1"/>
<gene>
    <name evidence="4" type="ORF">CYR32_08960</name>
</gene>
<protein>
    <submittedName>
        <fullName evidence="4">Short-chain dehydrogenase</fullName>
    </submittedName>
</protein>
<accession>A0A2N5E5N1</accession>
<evidence type="ECO:0000313" key="4">
    <source>
        <dbReference type="EMBL" id="PLR36475.1"/>
    </source>
</evidence>
<dbReference type="PIRSF" id="PIRSF000126">
    <property type="entry name" value="11-beta-HSD1"/>
    <property type="match status" value="1"/>
</dbReference>
<feature type="region of interest" description="Disordered" evidence="3">
    <location>
        <begin position="244"/>
        <end position="267"/>
    </location>
</feature>
<dbReference type="GO" id="GO:0016020">
    <property type="term" value="C:membrane"/>
    <property type="evidence" value="ECO:0007669"/>
    <property type="project" value="TreeGrafter"/>
</dbReference>
<dbReference type="Pfam" id="PF00106">
    <property type="entry name" value="adh_short"/>
    <property type="match status" value="1"/>
</dbReference>
<name>A0A2N5E5N1_9GAMM</name>
<dbReference type="RefSeq" id="WP_101824049.1">
    <property type="nucleotide sequence ID" value="NZ_PJZH01000006.1"/>
</dbReference>
<evidence type="ECO:0000256" key="3">
    <source>
        <dbReference type="SAM" id="MobiDB-lite"/>
    </source>
</evidence>
<dbReference type="SUPFAM" id="SSF51735">
    <property type="entry name" value="NAD(P)-binding Rossmann-fold domains"/>
    <property type="match status" value="1"/>
</dbReference>
<keyword evidence="5" id="KW-1185">Reference proteome</keyword>
<dbReference type="InterPro" id="IPR002347">
    <property type="entry name" value="SDR_fam"/>
</dbReference>
<keyword evidence="2" id="KW-0560">Oxidoreductase</keyword>
<dbReference type="PROSITE" id="PS00061">
    <property type="entry name" value="ADH_SHORT"/>
    <property type="match status" value="1"/>
</dbReference>
<dbReference type="GO" id="GO:0016491">
    <property type="term" value="F:oxidoreductase activity"/>
    <property type="evidence" value="ECO:0007669"/>
    <property type="project" value="UniProtKB-KW"/>
</dbReference>
<dbReference type="InterPro" id="IPR020904">
    <property type="entry name" value="Sc_DH/Rdtase_CS"/>
</dbReference>
<dbReference type="Proteomes" id="UP000234503">
    <property type="component" value="Unassembled WGS sequence"/>
</dbReference>
<comment type="caution">
    <text evidence="4">The sequence shown here is derived from an EMBL/GenBank/DDBJ whole genome shotgun (WGS) entry which is preliminary data.</text>
</comment>
<evidence type="ECO:0000313" key="5">
    <source>
        <dbReference type="Proteomes" id="UP000234503"/>
    </source>
</evidence>
<dbReference type="PRINTS" id="PR00081">
    <property type="entry name" value="GDHRDH"/>
</dbReference>
<evidence type="ECO:0000256" key="1">
    <source>
        <dbReference type="ARBA" id="ARBA00006484"/>
    </source>
</evidence>
<evidence type="ECO:0000256" key="2">
    <source>
        <dbReference type="ARBA" id="ARBA00023002"/>
    </source>
</evidence>
<dbReference type="PANTHER" id="PTHR44196:SF2">
    <property type="entry name" value="SHORT-CHAIN DEHYDROGENASE-RELATED"/>
    <property type="match status" value="1"/>
</dbReference>
<dbReference type="CDD" id="cd05233">
    <property type="entry name" value="SDR_c"/>
    <property type="match status" value="1"/>
</dbReference>
<dbReference type="InterPro" id="IPR036291">
    <property type="entry name" value="NAD(P)-bd_dom_sf"/>
</dbReference>
<reference evidence="4 5" key="1">
    <citation type="submission" date="2017-12" db="EMBL/GenBank/DDBJ databases">
        <title>Characterization of six clinical isolates of Enterochimera gen. nov., a novel genus of the Yersiniaciae family and the three species Enterochimera arupensis sp. nov., Enterochimera coloradensis sp. nov, and Enterochimera californica sp. nov.</title>
        <authorList>
            <person name="Rossi A."/>
            <person name="Fisher M."/>
        </authorList>
    </citation>
    <scope>NUCLEOTIDE SEQUENCE [LARGE SCALE GENOMIC DNA]</scope>
    <source>
        <strain evidence="5">2016-Iso4</strain>
    </source>
</reference>
<proteinExistence type="inferred from homology"/>
<organism evidence="4 5">
    <name type="scientific">Chimaeribacter coloradensis</name>
    <dbReference type="NCBI Taxonomy" id="2060068"/>
    <lineage>
        <taxon>Bacteria</taxon>
        <taxon>Pseudomonadati</taxon>
        <taxon>Pseudomonadota</taxon>
        <taxon>Gammaproteobacteria</taxon>
        <taxon>Enterobacterales</taxon>
        <taxon>Yersiniaceae</taxon>
        <taxon>Chimaeribacter</taxon>
    </lineage>
</organism>
<dbReference type="OrthoDB" id="9810734at2"/>